<name>A0A0K1LQM8_9CAUD</name>
<keyword evidence="2" id="KW-1185">Reference proteome</keyword>
<reference evidence="1 2" key="1">
    <citation type="journal article" date="2015" name="Genome Announc.">
        <title>Complete Genome Sequence of Carbapenemase-Producing Klebsiella pneumoniae Myophage Matisse.</title>
        <authorList>
            <person name="Provasek V.E."/>
            <person name="Lessor L.E."/>
            <person name="Cahill J.L."/>
            <person name="Rasche E.S."/>
            <person name="Kuty Everett G.F."/>
        </authorList>
    </citation>
    <scope>NUCLEOTIDE SEQUENCE [LARGE SCALE GENOMIC DNA]</scope>
</reference>
<protein>
    <submittedName>
        <fullName evidence="1">Uncharacterized protein</fullName>
    </submittedName>
</protein>
<dbReference type="GeneID" id="26613367"/>
<dbReference type="RefSeq" id="YP_009194428.1">
    <property type="nucleotide sequence ID" value="NC_028750.1"/>
</dbReference>
<evidence type="ECO:0000313" key="2">
    <source>
        <dbReference type="Proteomes" id="UP000203408"/>
    </source>
</evidence>
<gene>
    <name evidence="1" type="ORF">CPT_Matisse184</name>
</gene>
<accession>A0A0K1LQM8</accession>
<proteinExistence type="predicted"/>
<evidence type="ECO:0000313" key="1">
    <source>
        <dbReference type="EMBL" id="AKU44488.1"/>
    </source>
</evidence>
<sequence>MNIEHVFAQALEQKLNAELDLYRYNMEEQIRSDHKNSLEHESIRREVWKRTFFENIHAGETKASARANNALKAFDNAFAGE</sequence>
<dbReference type="KEGG" id="vg:26613367"/>
<organism evidence="1 2">
    <name type="scientific">Klebsiella phage Matisse</name>
    <dbReference type="NCBI Taxonomy" id="1675607"/>
    <lineage>
        <taxon>Viruses</taxon>
        <taxon>Duplodnaviria</taxon>
        <taxon>Heunggongvirae</taxon>
        <taxon>Uroviricota</taxon>
        <taxon>Caudoviricetes</taxon>
        <taxon>Pantevenvirales</taxon>
        <taxon>Straboviridae</taxon>
        <taxon>Slopekvirus</taxon>
        <taxon>Slopekvirus matisse</taxon>
    </lineage>
</organism>
<dbReference type="Proteomes" id="UP000203408">
    <property type="component" value="Segment"/>
</dbReference>
<dbReference type="EMBL" id="KT001918">
    <property type="protein sequence ID" value="AKU44488.1"/>
    <property type="molecule type" value="Genomic_DNA"/>
</dbReference>